<dbReference type="InterPro" id="IPR029019">
    <property type="entry name" value="HEX_eukaryotic_N"/>
</dbReference>
<dbReference type="GO" id="GO:0005764">
    <property type="term" value="C:lysosome"/>
    <property type="evidence" value="ECO:0007669"/>
    <property type="project" value="TreeGrafter"/>
</dbReference>
<dbReference type="GO" id="GO:0016020">
    <property type="term" value="C:membrane"/>
    <property type="evidence" value="ECO:0007669"/>
    <property type="project" value="TreeGrafter"/>
</dbReference>
<name>A0A8S2UMQ0_9BILA</name>
<dbReference type="PANTHER" id="PTHR22600">
    <property type="entry name" value="BETA-HEXOSAMINIDASE"/>
    <property type="match status" value="1"/>
</dbReference>
<dbReference type="GO" id="GO:0006689">
    <property type="term" value="P:ganglioside catabolic process"/>
    <property type="evidence" value="ECO:0007669"/>
    <property type="project" value="TreeGrafter"/>
</dbReference>
<evidence type="ECO:0000259" key="7">
    <source>
        <dbReference type="Pfam" id="PF00728"/>
    </source>
</evidence>
<evidence type="ECO:0000256" key="5">
    <source>
        <dbReference type="ARBA" id="ARBA00023180"/>
    </source>
</evidence>
<evidence type="ECO:0000313" key="10">
    <source>
        <dbReference type="EMBL" id="CAF4324727.1"/>
    </source>
</evidence>
<protein>
    <recommendedName>
        <fullName evidence="3">beta-N-acetylhexosaminidase</fullName>
        <ecNumber evidence="3">3.2.1.52</ecNumber>
    </recommendedName>
</protein>
<dbReference type="PANTHER" id="PTHR22600:SF21">
    <property type="entry name" value="BETA-HEXOSAMINIDASE A"/>
    <property type="match status" value="1"/>
</dbReference>
<reference evidence="10" key="1">
    <citation type="submission" date="2021-02" db="EMBL/GenBank/DDBJ databases">
        <authorList>
            <person name="Nowell W R."/>
        </authorList>
    </citation>
    <scope>NUCLEOTIDE SEQUENCE</scope>
</reference>
<dbReference type="EC" id="3.2.1.52" evidence="3"/>
<evidence type="ECO:0000313" key="11">
    <source>
        <dbReference type="Proteomes" id="UP000682733"/>
    </source>
</evidence>
<dbReference type="Pfam" id="PF14845">
    <property type="entry name" value="Glycohydro_20b2"/>
    <property type="match status" value="1"/>
</dbReference>
<dbReference type="Pfam" id="PF00728">
    <property type="entry name" value="Glyco_hydro_20"/>
    <property type="match status" value="1"/>
</dbReference>
<dbReference type="Gene3D" id="3.20.20.80">
    <property type="entry name" value="Glycosidases"/>
    <property type="match status" value="1"/>
</dbReference>
<dbReference type="InterPro" id="IPR017853">
    <property type="entry name" value="GH"/>
</dbReference>
<dbReference type="InterPro" id="IPR029018">
    <property type="entry name" value="Hex-like_dom2"/>
</dbReference>
<comment type="catalytic activity">
    <reaction evidence="1">
        <text>Hydrolysis of terminal non-reducing N-acetyl-D-hexosamine residues in N-acetyl-beta-D-hexosaminides.</text>
        <dbReference type="EC" id="3.2.1.52"/>
    </reaction>
</comment>
<keyword evidence="4" id="KW-0378">Hydrolase</keyword>
<dbReference type="Gene3D" id="3.30.379.10">
    <property type="entry name" value="Chitobiase/beta-hexosaminidase domain 2-like"/>
    <property type="match status" value="1"/>
</dbReference>
<gene>
    <name evidence="9" type="ORF">OVA965_LOCUS38561</name>
    <name evidence="10" type="ORF">TMI583_LOCUS39760</name>
</gene>
<dbReference type="PRINTS" id="PR00738">
    <property type="entry name" value="GLHYDRLASE20"/>
</dbReference>
<sequence>MRKKGLHAMGKPSPPNAVWPHPQQIQVVGTGLLYLNSRHLTIISNLDNCIIIKSAKERYANIFFPPKLNIANPPSNVNILESLTLIVKSKVCEEHLKLTSDESYKLSIKDKKADIEASNVWGILRGIETFSQLLFINDENQVIVNDTVIIDDSPRFRHRGIMLDTSRHYLPVPILKKNLDAMSYNKLNVFHWHLVDDQSFPYESKAFPELSKKGAYSQDHIYTQQDIKEIIEFARLRGIRVIPEIDTPGHTFSWFKSHPELITDCWKDGKPNQAIYAVHGEREIFDVTKPVVYDIMKTLLNEMHQVFPDGYMHLGTVLQMKFDT</sequence>
<dbReference type="InterPro" id="IPR025705">
    <property type="entry name" value="Beta_hexosaminidase_sua/sub"/>
</dbReference>
<feature type="domain" description="Beta-hexosaminidase eukaryotic type N-terminal" evidence="8">
    <location>
        <begin position="18"/>
        <end position="133"/>
    </location>
</feature>
<dbReference type="EMBL" id="CAJOBA010060553">
    <property type="protein sequence ID" value="CAF4324727.1"/>
    <property type="molecule type" value="Genomic_DNA"/>
</dbReference>
<dbReference type="GO" id="GO:0005975">
    <property type="term" value="P:carbohydrate metabolic process"/>
    <property type="evidence" value="ECO:0007669"/>
    <property type="project" value="InterPro"/>
</dbReference>
<keyword evidence="5" id="KW-0325">Glycoprotein</keyword>
<evidence type="ECO:0000256" key="3">
    <source>
        <dbReference type="ARBA" id="ARBA00012663"/>
    </source>
</evidence>
<dbReference type="GO" id="GO:0030203">
    <property type="term" value="P:glycosaminoglycan metabolic process"/>
    <property type="evidence" value="ECO:0007669"/>
    <property type="project" value="TreeGrafter"/>
</dbReference>
<proteinExistence type="inferred from homology"/>
<feature type="domain" description="Glycoside hydrolase family 20 catalytic" evidence="7">
    <location>
        <begin position="156"/>
        <end position="315"/>
    </location>
</feature>
<dbReference type="Proteomes" id="UP000682733">
    <property type="component" value="Unassembled WGS sequence"/>
</dbReference>
<dbReference type="GO" id="GO:0004563">
    <property type="term" value="F:beta-N-acetylhexosaminidase activity"/>
    <property type="evidence" value="ECO:0007669"/>
    <property type="project" value="UniProtKB-EC"/>
</dbReference>
<evidence type="ECO:0000313" key="9">
    <source>
        <dbReference type="EMBL" id="CAF1536944.1"/>
    </source>
</evidence>
<evidence type="ECO:0000256" key="1">
    <source>
        <dbReference type="ARBA" id="ARBA00001231"/>
    </source>
</evidence>
<dbReference type="AlphaFoldDB" id="A0A8S2UMQ0"/>
<evidence type="ECO:0000256" key="6">
    <source>
        <dbReference type="ARBA" id="ARBA00023295"/>
    </source>
</evidence>
<keyword evidence="6" id="KW-0326">Glycosidase</keyword>
<dbReference type="InterPro" id="IPR015883">
    <property type="entry name" value="Glyco_hydro_20_cat"/>
</dbReference>
<evidence type="ECO:0000256" key="4">
    <source>
        <dbReference type="ARBA" id="ARBA00022801"/>
    </source>
</evidence>
<dbReference type="Proteomes" id="UP000677228">
    <property type="component" value="Unassembled WGS sequence"/>
</dbReference>
<dbReference type="SUPFAM" id="SSF51445">
    <property type="entry name" value="(Trans)glycosidases"/>
    <property type="match status" value="1"/>
</dbReference>
<dbReference type="SUPFAM" id="SSF55545">
    <property type="entry name" value="beta-N-acetylhexosaminidase-like domain"/>
    <property type="match status" value="1"/>
</dbReference>
<organism evidence="10 11">
    <name type="scientific">Didymodactylos carnosus</name>
    <dbReference type="NCBI Taxonomy" id="1234261"/>
    <lineage>
        <taxon>Eukaryota</taxon>
        <taxon>Metazoa</taxon>
        <taxon>Spiralia</taxon>
        <taxon>Gnathifera</taxon>
        <taxon>Rotifera</taxon>
        <taxon>Eurotatoria</taxon>
        <taxon>Bdelloidea</taxon>
        <taxon>Philodinida</taxon>
        <taxon>Philodinidae</taxon>
        <taxon>Didymodactylos</taxon>
    </lineage>
</organism>
<dbReference type="EMBL" id="CAJNOK010038256">
    <property type="protein sequence ID" value="CAF1536944.1"/>
    <property type="molecule type" value="Genomic_DNA"/>
</dbReference>
<comment type="similarity">
    <text evidence="2">Belongs to the glycosyl hydrolase 20 family.</text>
</comment>
<evidence type="ECO:0000259" key="8">
    <source>
        <dbReference type="Pfam" id="PF14845"/>
    </source>
</evidence>
<accession>A0A8S2UMQ0</accession>
<comment type="caution">
    <text evidence="10">The sequence shown here is derived from an EMBL/GenBank/DDBJ whole genome shotgun (WGS) entry which is preliminary data.</text>
</comment>
<evidence type="ECO:0000256" key="2">
    <source>
        <dbReference type="ARBA" id="ARBA00006285"/>
    </source>
</evidence>